<dbReference type="GO" id="GO:0005975">
    <property type="term" value="P:carbohydrate metabolic process"/>
    <property type="evidence" value="ECO:0007669"/>
    <property type="project" value="InterPro"/>
</dbReference>
<dbReference type="STRING" id="1077947.SAMN05216227_103713"/>
<evidence type="ECO:0000313" key="1">
    <source>
        <dbReference type="EMBL" id="SEN98651.1"/>
    </source>
</evidence>
<organism evidence="1 2">
    <name type="scientific">Pseudorhodobacter antarcticus</name>
    <dbReference type="NCBI Taxonomy" id="1077947"/>
    <lineage>
        <taxon>Bacteria</taxon>
        <taxon>Pseudomonadati</taxon>
        <taxon>Pseudomonadota</taxon>
        <taxon>Alphaproteobacteria</taxon>
        <taxon>Rhodobacterales</taxon>
        <taxon>Paracoccaceae</taxon>
        <taxon>Pseudorhodobacter</taxon>
    </lineage>
</organism>
<dbReference type="SUPFAM" id="SSF88713">
    <property type="entry name" value="Glycoside hydrolase/deacetylase"/>
    <property type="match status" value="1"/>
</dbReference>
<dbReference type="CDD" id="cd10787">
    <property type="entry name" value="LamB_YcsF_like"/>
    <property type="match status" value="1"/>
</dbReference>
<dbReference type="InterPro" id="IPR011330">
    <property type="entry name" value="Glyco_hydro/deAcase_b/a-brl"/>
</dbReference>
<dbReference type="NCBIfam" id="NF003816">
    <property type="entry name" value="PRK05406.1-5"/>
    <property type="match status" value="1"/>
</dbReference>
<dbReference type="Proteomes" id="UP000183002">
    <property type="component" value="Unassembled WGS sequence"/>
</dbReference>
<reference evidence="1 2" key="1">
    <citation type="submission" date="2016-10" db="EMBL/GenBank/DDBJ databases">
        <authorList>
            <person name="de Groot N.N."/>
        </authorList>
    </citation>
    <scope>NUCLEOTIDE SEQUENCE [LARGE SCALE GENOMIC DNA]</scope>
    <source>
        <strain evidence="1 2">CGMCC 1.10836</strain>
    </source>
</reference>
<protein>
    <submittedName>
        <fullName evidence="1">UPF0271 protein</fullName>
    </submittedName>
</protein>
<dbReference type="InterPro" id="IPR005501">
    <property type="entry name" value="LamB/YcsF/PxpA-like"/>
</dbReference>
<sequence>MQNIDLNADIGEGFGPWTIGSDADLMGVITSANIACGFHAGDPDTMAQTIDLALKNGVALGAHPGFADLQGFGRRRMHLPEPSLANMIQYQLGALSAMAQARGAPIAHFKLHGALSNMAAESLDMARTCYAAALALHPGIRLVIMPNTALEAAARDLNAPMLAEVFADRAYTDSGALLDRSQPGAMIHDPQTAADRMVAMLQTGCITSHTGRRIPTQIDTICVHGDNANALQTARSVRAALQTAGHRFCSPSFSA</sequence>
<dbReference type="OrthoDB" id="9773478at2"/>
<proteinExistence type="predicted"/>
<dbReference type="NCBIfam" id="NF003814">
    <property type="entry name" value="PRK05406.1-3"/>
    <property type="match status" value="1"/>
</dbReference>
<dbReference type="PANTHER" id="PTHR30292:SF0">
    <property type="entry name" value="5-OXOPROLINASE SUBUNIT A"/>
    <property type="match status" value="1"/>
</dbReference>
<accession>A0A1H8L0M1</accession>
<name>A0A1H8L0M1_9RHOB</name>
<dbReference type="PANTHER" id="PTHR30292">
    <property type="entry name" value="UNCHARACTERIZED PROTEIN YBGL-RELATED"/>
    <property type="match status" value="1"/>
</dbReference>
<dbReference type="Gene3D" id="3.20.20.370">
    <property type="entry name" value="Glycoside hydrolase/deacetylase"/>
    <property type="match status" value="1"/>
</dbReference>
<dbReference type="Pfam" id="PF03746">
    <property type="entry name" value="LamB_YcsF"/>
    <property type="match status" value="1"/>
</dbReference>
<dbReference type="AlphaFoldDB" id="A0A1H8L0M1"/>
<gene>
    <name evidence="1" type="ORF">SAMN05216227_103713</name>
</gene>
<dbReference type="EMBL" id="FOCO01000037">
    <property type="protein sequence ID" value="SEN98651.1"/>
    <property type="molecule type" value="Genomic_DNA"/>
</dbReference>
<evidence type="ECO:0000313" key="2">
    <source>
        <dbReference type="Proteomes" id="UP000183002"/>
    </source>
</evidence>
<dbReference type="RefSeq" id="WP_050520561.1">
    <property type="nucleotide sequence ID" value="NZ_FOCO01000037.1"/>
</dbReference>
<keyword evidence="2" id="KW-1185">Reference proteome</keyword>